<gene>
    <name evidence="2" type="ORF">SAMN04488518_102111</name>
</gene>
<dbReference type="RefSeq" id="WP_093517197.1">
    <property type="nucleotide sequence ID" value="NZ_FOSK01000002.1"/>
</dbReference>
<name>A0A1I3WRQ2_9HYPH</name>
<protein>
    <submittedName>
        <fullName evidence="2">D-arabinose 1-dehydrogenase, Zn-dependent alcohol dehydrogenase family</fullName>
    </submittedName>
</protein>
<organism evidence="2 3">
    <name type="scientific">Pseudovibrio ascidiaceicola</name>
    <dbReference type="NCBI Taxonomy" id="285279"/>
    <lineage>
        <taxon>Bacteria</taxon>
        <taxon>Pseudomonadati</taxon>
        <taxon>Pseudomonadota</taxon>
        <taxon>Alphaproteobacteria</taxon>
        <taxon>Hyphomicrobiales</taxon>
        <taxon>Stappiaceae</taxon>
        <taxon>Pseudovibrio</taxon>
    </lineage>
</organism>
<dbReference type="EMBL" id="FOSK01000002">
    <property type="protein sequence ID" value="SFK09527.1"/>
    <property type="molecule type" value="Genomic_DNA"/>
</dbReference>
<dbReference type="InterPro" id="IPR036291">
    <property type="entry name" value="NAD(P)-bd_dom_sf"/>
</dbReference>
<dbReference type="InterPro" id="IPR020843">
    <property type="entry name" value="ER"/>
</dbReference>
<evidence type="ECO:0000313" key="2">
    <source>
        <dbReference type="EMBL" id="SFK09527.1"/>
    </source>
</evidence>
<dbReference type="SUPFAM" id="SSF50129">
    <property type="entry name" value="GroES-like"/>
    <property type="match status" value="1"/>
</dbReference>
<dbReference type="Proteomes" id="UP000199598">
    <property type="component" value="Unassembled WGS sequence"/>
</dbReference>
<dbReference type="PANTHER" id="PTHR45033:SF2">
    <property type="entry name" value="ZINC-TYPE ALCOHOL DEHYDROGENASE-LIKE PROTEIN C1773.06C"/>
    <property type="match status" value="1"/>
</dbReference>
<dbReference type="CDD" id="cd08276">
    <property type="entry name" value="MDR7"/>
    <property type="match status" value="1"/>
</dbReference>
<dbReference type="Pfam" id="PF08240">
    <property type="entry name" value="ADH_N"/>
    <property type="match status" value="1"/>
</dbReference>
<dbReference type="InterPro" id="IPR052711">
    <property type="entry name" value="Zinc_ADH-like"/>
</dbReference>
<accession>A0A1I3WRQ2</accession>
<dbReference type="SUPFAM" id="SSF51735">
    <property type="entry name" value="NAD(P)-binding Rossmann-fold domains"/>
    <property type="match status" value="1"/>
</dbReference>
<evidence type="ECO:0000259" key="1">
    <source>
        <dbReference type="SMART" id="SM00829"/>
    </source>
</evidence>
<sequence length="345" mass="37463">MTTLNHADTHHQGIVLNASTFTPHKFLSEALGPFEVKIALQAASLNARDQMIRKGLYGEMPADLVPLSDGAGEVIAVGEQVTKWSVGDRVMPTFFQDWLEGPFQPHALSSALSSAEQPGVLREQAKFHQDTLVRVPDHMSFQDAATLPCAGVTAWHALFEQHRTLRPDDTVLIQGTGGVAIFALQLAKAFGARVALISSSDEKLEKAKEMGADITINYKTTPDWDVELRKLTDGHGADVVLDLGGKETLERSIRAVAAHGLITQVGVLTGWAHAPENISQLVLNNSSLSGVLVGSRAYFENLCAFVSKHQIKPLIDKSFSMSQINEAYAYMDQAQHMGKVTIDIA</sequence>
<comment type="caution">
    <text evidence="2">The sequence shown here is derived from an EMBL/GenBank/DDBJ whole genome shotgun (WGS) entry which is preliminary data.</text>
</comment>
<dbReference type="Pfam" id="PF00107">
    <property type="entry name" value="ADH_zinc_N"/>
    <property type="match status" value="1"/>
</dbReference>
<feature type="domain" description="Enoyl reductase (ER)" evidence="1">
    <location>
        <begin position="14"/>
        <end position="342"/>
    </location>
</feature>
<dbReference type="InterPro" id="IPR013149">
    <property type="entry name" value="ADH-like_C"/>
</dbReference>
<proteinExistence type="predicted"/>
<evidence type="ECO:0000313" key="3">
    <source>
        <dbReference type="Proteomes" id="UP000199598"/>
    </source>
</evidence>
<dbReference type="PANTHER" id="PTHR45033">
    <property type="match status" value="1"/>
</dbReference>
<dbReference type="Gene3D" id="3.40.50.720">
    <property type="entry name" value="NAD(P)-binding Rossmann-like Domain"/>
    <property type="match status" value="1"/>
</dbReference>
<reference evidence="2 3" key="1">
    <citation type="submission" date="2016-10" db="EMBL/GenBank/DDBJ databases">
        <authorList>
            <person name="Varghese N."/>
            <person name="Submissions S."/>
        </authorList>
    </citation>
    <scope>NUCLEOTIDE SEQUENCE [LARGE SCALE GENOMIC DNA]</scope>
    <source>
        <strain evidence="2 3">DSM 16392</strain>
    </source>
</reference>
<dbReference type="SMART" id="SM00829">
    <property type="entry name" value="PKS_ER"/>
    <property type="match status" value="1"/>
</dbReference>
<dbReference type="InterPro" id="IPR013154">
    <property type="entry name" value="ADH-like_N"/>
</dbReference>
<dbReference type="Gene3D" id="3.90.180.10">
    <property type="entry name" value="Medium-chain alcohol dehydrogenases, catalytic domain"/>
    <property type="match status" value="1"/>
</dbReference>
<dbReference type="InterPro" id="IPR011032">
    <property type="entry name" value="GroES-like_sf"/>
</dbReference>
<keyword evidence="3" id="KW-1185">Reference proteome</keyword>